<sequence length="67" mass="7001">MCHNRNLPVMITKIPRTTAGRSNTANRHSTSPPPTTNPTATATLPTRDTAVAPPPPTTTNPTVATPS</sequence>
<comment type="caution">
    <text evidence="2">The sequence shown here is derived from an EMBL/GenBank/DDBJ whole genome shotgun (WGS) entry which is preliminary data.</text>
</comment>
<gene>
    <name evidence="2" type="ORF">WKI299_LOCUS4599</name>
</gene>
<feature type="region of interest" description="Disordered" evidence="1">
    <location>
        <begin position="1"/>
        <end position="67"/>
    </location>
</feature>
<name>A0A816MYL8_9BILA</name>
<evidence type="ECO:0000313" key="3">
    <source>
        <dbReference type="Proteomes" id="UP000663856"/>
    </source>
</evidence>
<dbReference type="Proteomes" id="UP000663856">
    <property type="component" value="Unassembled WGS sequence"/>
</dbReference>
<reference evidence="2" key="1">
    <citation type="submission" date="2021-02" db="EMBL/GenBank/DDBJ databases">
        <authorList>
            <person name="Nowell W R."/>
        </authorList>
    </citation>
    <scope>NUCLEOTIDE SEQUENCE</scope>
</reference>
<dbReference type="EMBL" id="CAJNRF010001165">
    <property type="protein sequence ID" value="CAF1997700.1"/>
    <property type="molecule type" value="Genomic_DNA"/>
</dbReference>
<evidence type="ECO:0000256" key="1">
    <source>
        <dbReference type="SAM" id="MobiDB-lite"/>
    </source>
</evidence>
<proteinExistence type="predicted"/>
<protein>
    <submittedName>
        <fullName evidence="2">Uncharacterized protein</fullName>
    </submittedName>
</protein>
<dbReference type="AlphaFoldDB" id="A0A816MYL8"/>
<feature type="compositionally biased region" description="Low complexity" evidence="1">
    <location>
        <begin position="37"/>
        <end position="51"/>
    </location>
</feature>
<feature type="compositionally biased region" description="Polar residues" evidence="1">
    <location>
        <begin position="19"/>
        <end position="28"/>
    </location>
</feature>
<accession>A0A816MYL8</accession>
<organism evidence="2 3">
    <name type="scientific">Rotaria magnacalcarata</name>
    <dbReference type="NCBI Taxonomy" id="392030"/>
    <lineage>
        <taxon>Eukaryota</taxon>
        <taxon>Metazoa</taxon>
        <taxon>Spiralia</taxon>
        <taxon>Gnathifera</taxon>
        <taxon>Rotifera</taxon>
        <taxon>Eurotatoria</taxon>
        <taxon>Bdelloidea</taxon>
        <taxon>Philodinida</taxon>
        <taxon>Philodinidae</taxon>
        <taxon>Rotaria</taxon>
    </lineage>
</organism>
<evidence type="ECO:0000313" key="2">
    <source>
        <dbReference type="EMBL" id="CAF1997700.1"/>
    </source>
</evidence>